<dbReference type="AlphaFoldDB" id="F4RJ83"/>
<organism evidence="4">
    <name type="scientific">Melampsora larici-populina (strain 98AG31 / pathotype 3-4-7)</name>
    <name type="common">Poplar leaf rust fungus</name>
    <dbReference type="NCBI Taxonomy" id="747676"/>
    <lineage>
        <taxon>Eukaryota</taxon>
        <taxon>Fungi</taxon>
        <taxon>Dikarya</taxon>
        <taxon>Basidiomycota</taxon>
        <taxon>Pucciniomycotina</taxon>
        <taxon>Pucciniomycetes</taxon>
        <taxon>Pucciniales</taxon>
        <taxon>Melampsoraceae</taxon>
        <taxon>Melampsora</taxon>
    </lineage>
</organism>
<dbReference type="Proteomes" id="UP000001072">
    <property type="component" value="Unassembled WGS sequence"/>
</dbReference>
<feature type="compositionally biased region" description="Basic and acidic residues" evidence="2">
    <location>
        <begin position="84"/>
        <end position="95"/>
    </location>
</feature>
<accession>F4RJ83</accession>
<evidence type="ECO:0000256" key="2">
    <source>
        <dbReference type="SAM" id="MobiDB-lite"/>
    </source>
</evidence>
<dbReference type="VEuPathDB" id="FungiDB:MELLADRAFT_105758"/>
<feature type="region of interest" description="Disordered" evidence="2">
    <location>
        <begin position="67"/>
        <end position="117"/>
    </location>
</feature>
<gene>
    <name evidence="3" type="ORF">MELLADRAFT_105758</name>
</gene>
<dbReference type="GeneID" id="18922707"/>
<evidence type="ECO:0000256" key="1">
    <source>
        <dbReference type="SAM" id="Coils"/>
    </source>
</evidence>
<feature type="coiled-coil region" evidence="1">
    <location>
        <begin position="169"/>
        <end position="206"/>
    </location>
</feature>
<evidence type="ECO:0000313" key="3">
    <source>
        <dbReference type="EMBL" id="EGG07273.1"/>
    </source>
</evidence>
<proteinExistence type="predicted"/>
<dbReference type="EMBL" id="GL883104">
    <property type="protein sequence ID" value="EGG07273.1"/>
    <property type="molecule type" value="Genomic_DNA"/>
</dbReference>
<evidence type="ECO:0000313" key="4">
    <source>
        <dbReference type="Proteomes" id="UP000001072"/>
    </source>
</evidence>
<name>F4RJ83_MELLP</name>
<feature type="region of interest" description="Disordered" evidence="2">
    <location>
        <begin position="1"/>
        <end position="29"/>
    </location>
</feature>
<dbReference type="HOGENOM" id="CLU_903383_0_0_1"/>
<dbReference type="InParanoid" id="F4RJ83"/>
<protein>
    <submittedName>
        <fullName evidence="3">Uncharacterized protein</fullName>
    </submittedName>
</protein>
<dbReference type="RefSeq" id="XP_007409180.1">
    <property type="nucleotide sequence ID" value="XM_007409118.1"/>
</dbReference>
<keyword evidence="4" id="KW-1185">Reference proteome</keyword>
<dbReference type="KEGG" id="mlr:MELLADRAFT_105758"/>
<keyword evidence="1" id="KW-0175">Coiled coil</keyword>
<reference evidence="4" key="1">
    <citation type="journal article" date="2011" name="Proc. Natl. Acad. Sci. U.S.A.">
        <title>Obligate biotrophy features unraveled by the genomic analysis of rust fungi.</title>
        <authorList>
            <person name="Duplessis S."/>
            <person name="Cuomo C.A."/>
            <person name="Lin Y.-C."/>
            <person name="Aerts A."/>
            <person name="Tisserant E."/>
            <person name="Veneault-Fourrey C."/>
            <person name="Joly D.L."/>
            <person name="Hacquard S."/>
            <person name="Amselem J."/>
            <person name="Cantarel B.L."/>
            <person name="Chiu R."/>
            <person name="Coutinho P.M."/>
            <person name="Feau N."/>
            <person name="Field M."/>
            <person name="Frey P."/>
            <person name="Gelhaye E."/>
            <person name="Goldberg J."/>
            <person name="Grabherr M.G."/>
            <person name="Kodira C.D."/>
            <person name="Kohler A."/>
            <person name="Kuees U."/>
            <person name="Lindquist E.A."/>
            <person name="Lucas S.M."/>
            <person name="Mago R."/>
            <person name="Mauceli E."/>
            <person name="Morin E."/>
            <person name="Murat C."/>
            <person name="Pangilinan J.L."/>
            <person name="Park R."/>
            <person name="Pearson M."/>
            <person name="Quesneville H."/>
            <person name="Rouhier N."/>
            <person name="Sakthikumar S."/>
            <person name="Salamov A.A."/>
            <person name="Schmutz J."/>
            <person name="Selles B."/>
            <person name="Shapiro H."/>
            <person name="Tanguay P."/>
            <person name="Tuskan G.A."/>
            <person name="Henrissat B."/>
            <person name="Van de Peer Y."/>
            <person name="Rouze P."/>
            <person name="Ellis J.G."/>
            <person name="Dodds P.N."/>
            <person name="Schein J.E."/>
            <person name="Zhong S."/>
            <person name="Hamelin R.C."/>
            <person name="Grigoriev I.V."/>
            <person name="Szabo L.J."/>
            <person name="Martin F."/>
        </authorList>
    </citation>
    <scope>NUCLEOTIDE SEQUENCE [LARGE SCALE GENOMIC DNA]</scope>
    <source>
        <strain evidence="4">98AG31 / pathotype 3-4-7</strain>
    </source>
</reference>
<sequence>MGKKGRVVNCPLGPKSTKRARQTPAASSSQQLAATLAEVETTSALQAAKVLNTALAVNQQVQIHPNTVEEGQEGGGPPLSVNFDRPEPSPDDSEHSSIPSSPIVNPPTPALTVGSAHKKLKDAQATFSEANKKLDELSRSNPQYTEAYFDAQWNRQRCLQLAAMEDTSLSKLEERVVELVDMEENLREAQAQLRRLKTRRRQQARNRGNHVDHELLLSLPNSILLMEEAIESVVTALGSEEFSNIRQASTEPLDKQEILEQMMILWGEEEEEFRLPLDEIEVEDEYKLDCRKAGDDGLGMLMMNNWHR</sequence>